<dbReference type="Proteomes" id="UP000179627">
    <property type="component" value="Unassembled WGS sequence"/>
</dbReference>
<feature type="compositionally biased region" description="Basic residues" evidence="4">
    <location>
        <begin position="90"/>
        <end position="114"/>
    </location>
</feature>
<feature type="active site" description="Proton donor" evidence="3">
    <location>
        <position position="289"/>
    </location>
</feature>
<dbReference type="PROSITE" id="PS51764">
    <property type="entry name" value="GH26"/>
    <property type="match status" value="1"/>
</dbReference>
<dbReference type="SUPFAM" id="SSF51445">
    <property type="entry name" value="(Trans)glycosidases"/>
    <property type="match status" value="1"/>
</dbReference>
<feature type="compositionally biased region" description="Low complexity" evidence="4">
    <location>
        <begin position="54"/>
        <end position="82"/>
    </location>
</feature>
<feature type="active site" description="Nucleophile" evidence="3">
    <location>
        <position position="400"/>
    </location>
</feature>
<feature type="domain" description="GH26" evidence="6">
    <location>
        <begin position="149"/>
        <end position="473"/>
    </location>
</feature>
<protein>
    <recommendedName>
        <fullName evidence="6">GH26 domain-containing protein</fullName>
    </recommendedName>
</protein>
<proteinExistence type="inferred from homology"/>
<evidence type="ECO:0000256" key="4">
    <source>
        <dbReference type="SAM" id="MobiDB-lite"/>
    </source>
</evidence>
<evidence type="ECO:0000313" key="7">
    <source>
        <dbReference type="EMBL" id="OHV35796.1"/>
    </source>
</evidence>
<dbReference type="EMBL" id="MBLM01000120">
    <property type="protein sequence ID" value="OHV35796.1"/>
    <property type="molecule type" value="Genomic_DNA"/>
</dbReference>
<feature type="transmembrane region" description="Helical" evidence="5">
    <location>
        <begin position="117"/>
        <end position="138"/>
    </location>
</feature>
<accession>A0A1S1QQE1</accession>
<name>A0A1S1QQE1_9ACTN</name>
<keyword evidence="2 3" id="KW-0326">Glycosidase</keyword>
<dbReference type="Gene3D" id="3.20.20.80">
    <property type="entry name" value="Glycosidases"/>
    <property type="match status" value="1"/>
</dbReference>
<feature type="compositionally biased region" description="Pro residues" evidence="4">
    <location>
        <begin position="157"/>
        <end position="178"/>
    </location>
</feature>
<gene>
    <name evidence="7" type="ORF">CC117_19035</name>
</gene>
<keyword evidence="5" id="KW-0472">Membrane</keyword>
<keyword evidence="1 3" id="KW-0378">Hydrolase</keyword>
<evidence type="ECO:0000313" key="8">
    <source>
        <dbReference type="Proteomes" id="UP000179627"/>
    </source>
</evidence>
<dbReference type="RefSeq" id="WP_071085483.1">
    <property type="nucleotide sequence ID" value="NZ_MBLM01000120.1"/>
</dbReference>
<keyword evidence="5" id="KW-1133">Transmembrane helix</keyword>
<evidence type="ECO:0000256" key="1">
    <source>
        <dbReference type="ARBA" id="ARBA00022801"/>
    </source>
</evidence>
<evidence type="ECO:0000256" key="2">
    <source>
        <dbReference type="ARBA" id="ARBA00023295"/>
    </source>
</evidence>
<dbReference type="InterPro" id="IPR022790">
    <property type="entry name" value="GH26_dom"/>
</dbReference>
<evidence type="ECO:0000256" key="5">
    <source>
        <dbReference type="SAM" id="Phobius"/>
    </source>
</evidence>
<organism evidence="7 8">
    <name type="scientific">Parafrankia colletiae</name>
    <dbReference type="NCBI Taxonomy" id="573497"/>
    <lineage>
        <taxon>Bacteria</taxon>
        <taxon>Bacillati</taxon>
        <taxon>Actinomycetota</taxon>
        <taxon>Actinomycetes</taxon>
        <taxon>Frankiales</taxon>
        <taxon>Frankiaceae</taxon>
        <taxon>Parafrankia</taxon>
    </lineage>
</organism>
<comment type="similarity">
    <text evidence="3">Belongs to the glycosyl hydrolase 26 family.</text>
</comment>
<feature type="compositionally biased region" description="Low complexity" evidence="4">
    <location>
        <begin position="11"/>
        <end position="37"/>
    </location>
</feature>
<dbReference type="AlphaFoldDB" id="A0A1S1QQE1"/>
<dbReference type="OrthoDB" id="9816550at2"/>
<dbReference type="InterPro" id="IPR017853">
    <property type="entry name" value="GH"/>
</dbReference>
<keyword evidence="5" id="KW-0812">Transmembrane</keyword>
<evidence type="ECO:0000259" key="6">
    <source>
        <dbReference type="PROSITE" id="PS51764"/>
    </source>
</evidence>
<dbReference type="GO" id="GO:0004553">
    <property type="term" value="F:hydrolase activity, hydrolyzing O-glycosyl compounds"/>
    <property type="evidence" value="ECO:0007669"/>
    <property type="project" value="InterPro"/>
</dbReference>
<feature type="region of interest" description="Disordered" evidence="4">
    <location>
        <begin position="140"/>
        <end position="195"/>
    </location>
</feature>
<reference evidence="8" key="1">
    <citation type="submission" date="2016-07" db="EMBL/GenBank/DDBJ databases">
        <title>Sequence Frankia sp. strain CcI1.17.</title>
        <authorList>
            <person name="Ghodhbane-Gtari F."/>
            <person name="Swanson E."/>
            <person name="Gueddou A."/>
            <person name="Morris K."/>
            <person name="Hezbri K."/>
            <person name="Ktari A."/>
            <person name="Nouioui I."/>
            <person name="Abebe-Akele F."/>
            <person name="Simpson S."/>
            <person name="Thomas K."/>
            <person name="Gtari M."/>
            <person name="Tisa L.S."/>
            <person name="Hurst S."/>
        </authorList>
    </citation>
    <scope>NUCLEOTIDE SEQUENCE [LARGE SCALE GENOMIC DNA]</scope>
    <source>
        <strain evidence="8">Cc1.17</strain>
    </source>
</reference>
<keyword evidence="8" id="KW-1185">Reference proteome</keyword>
<evidence type="ECO:0000256" key="3">
    <source>
        <dbReference type="PROSITE-ProRule" id="PRU01100"/>
    </source>
</evidence>
<comment type="caution">
    <text evidence="7">The sequence shown here is derived from an EMBL/GenBank/DDBJ whole genome shotgun (WGS) entry which is preliminary data.</text>
</comment>
<dbReference type="Pfam" id="PF02156">
    <property type="entry name" value="Glyco_hydro_26"/>
    <property type="match status" value="1"/>
</dbReference>
<feature type="region of interest" description="Disordered" evidence="4">
    <location>
        <begin position="1"/>
        <end position="114"/>
    </location>
</feature>
<sequence>MAGSSTDEADAPWAHDSAADATAPGAPASGTEGPAATLPLPVPAMESDDAPSEADAVSTVGGAVTGTGDEPEPGTGPQAGAEPGEGSGSGRRKGRRRGTHRGATRPTRSRRRRRRSIIGAAAAGMVVVLGVLGLVALASDDGRPQAPKPSTAGPRPDTGPAPGPAGQPAAPEPTPQGPAAPGARWPTGTNANPPLDIRAWEAWTGRPTDIATVFTVRNNWEHIAYSDWPFADYRPEVYAGQLSVAQPLFPQSGDERTCSRGHYDQHWAAFGQTLTRNGRPDAIVRLGWEYNGNWFWWYPRDTATWKTCFQHAATAIRSTAPGVRIEFNVSAHRDRMPNGDDVWAAYPGDEFVDIVSSDTYDSYPPSLTPELFEQQCIVPSGTCTVAAFARAHGKQFAVPEWGLVRADRHGGGDNPLYIEKMHDLFERNRDILAYEAYFNAAEATNVRSSLINPPLHPNAAQRYLELFGTATTDRA</sequence>